<gene>
    <name evidence="1" type="ORF">NCTC13071_02280</name>
</gene>
<dbReference type="Proteomes" id="UP000274578">
    <property type="component" value="Chromosome 1"/>
</dbReference>
<name>A0A3S4T3K2_9BACT</name>
<sequence length="56" mass="6718">MNLRYNPIKKYTSPVSLSIHSNNSYPSTKREKPKLLSLSYLFKLMTYPRYFIRIFA</sequence>
<evidence type="ECO:0000313" key="1">
    <source>
        <dbReference type="EMBL" id="VEH16256.1"/>
    </source>
</evidence>
<evidence type="ECO:0000313" key="2">
    <source>
        <dbReference type="Proteomes" id="UP000274578"/>
    </source>
</evidence>
<proteinExistence type="predicted"/>
<dbReference type="EMBL" id="LR134384">
    <property type="protein sequence ID" value="VEH16256.1"/>
    <property type="molecule type" value="Genomic_DNA"/>
</dbReference>
<protein>
    <submittedName>
        <fullName evidence="1">Uncharacterized protein</fullName>
    </submittedName>
</protein>
<reference evidence="1 2" key="1">
    <citation type="submission" date="2018-12" db="EMBL/GenBank/DDBJ databases">
        <authorList>
            <consortium name="Pathogen Informatics"/>
        </authorList>
    </citation>
    <scope>NUCLEOTIDE SEQUENCE [LARGE SCALE GENOMIC DNA]</scope>
    <source>
        <strain evidence="1 2">NCTC13071</strain>
    </source>
</reference>
<dbReference type="AlphaFoldDB" id="A0A3S4T3K2"/>
<dbReference type="KEGG" id="poc:NCTC13071_02280"/>
<organism evidence="1 2">
    <name type="scientific">Segatella oris</name>
    <dbReference type="NCBI Taxonomy" id="28135"/>
    <lineage>
        <taxon>Bacteria</taxon>
        <taxon>Pseudomonadati</taxon>
        <taxon>Bacteroidota</taxon>
        <taxon>Bacteroidia</taxon>
        <taxon>Bacteroidales</taxon>
        <taxon>Prevotellaceae</taxon>
        <taxon>Segatella</taxon>
    </lineage>
</organism>
<accession>A0A3S4T3K2</accession>